<keyword evidence="2 9" id="KW-0813">Transport</keyword>
<keyword evidence="7 9" id="KW-0811">Translocation</keyword>
<evidence type="ECO:0000313" key="12">
    <source>
        <dbReference type="Proteomes" id="UP000538147"/>
    </source>
</evidence>
<comment type="subunit">
    <text evidence="9">Forms a complex with SecD. Part of the essential Sec protein translocation apparatus which comprises SecA, SecYEG and auxiliary proteins SecDF-YajC and YidC.</text>
</comment>
<proteinExistence type="inferred from homology"/>
<feature type="transmembrane region" description="Helical" evidence="9">
    <location>
        <begin position="138"/>
        <end position="159"/>
    </location>
</feature>
<dbReference type="SUPFAM" id="SSF82866">
    <property type="entry name" value="Multidrug efflux transporter AcrB transmembrane domain"/>
    <property type="match status" value="1"/>
</dbReference>
<evidence type="ECO:0000256" key="1">
    <source>
        <dbReference type="ARBA" id="ARBA00004651"/>
    </source>
</evidence>
<dbReference type="InterPro" id="IPR005665">
    <property type="entry name" value="SecF_bac"/>
</dbReference>
<dbReference type="Pfam" id="PF07549">
    <property type="entry name" value="Sec_GG"/>
    <property type="match status" value="1"/>
</dbReference>
<evidence type="ECO:0000256" key="2">
    <source>
        <dbReference type="ARBA" id="ARBA00022448"/>
    </source>
</evidence>
<organism evidence="11 12">
    <name type="scientific">Polymorphobacter multimanifer</name>
    <dbReference type="NCBI Taxonomy" id="1070431"/>
    <lineage>
        <taxon>Bacteria</taxon>
        <taxon>Pseudomonadati</taxon>
        <taxon>Pseudomonadota</taxon>
        <taxon>Alphaproteobacteria</taxon>
        <taxon>Sphingomonadales</taxon>
        <taxon>Sphingosinicellaceae</taxon>
        <taxon>Polymorphobacter</taxon>
    </lineage>
</organism>
<comment type="function">
    <text evidence="9">Part of the Sec protein translocase complex. Interacts with the SecYEG preprotein conducting channel. SecDF uses the proton motive force (PMF) to complete protein translocation after the ATP-dependent function of SecA.</text>
</comment>
<accession>A0A841LG57</accession>
<dbReference type="PANTHER" id="PTHR30081:SF8">
    <property type="entry name" value="PROTEIN TRANSLOCASE SUBUNIT SECF"/>
    <property type="match status" value="1"/>
</dbReference>
<dbReference type="GO" id="GO:0015450">
    <property type="term" value="F:protein-transporting ATPase activity"/>
    <property type="evidence" value="ECO:0007669"/>
    <property type="project" value="InterPro"/>
</dbReference>
<dbReference type="Pfam" id="PF02355">
    <property type="entry name" value="SecD_SecF_C"/>
    <property type="match status" value="1"/>
</dbReference>
<dbReference type="PRINTS" id="PR01755">
    <property type="entry name" value="SECFTRNLCASE"/>
</dbReference>
<dbReference type="Gene3D" id="1.20.1640.10">
    <property type="entry name" value="Multidrug efflux transporter AcrB transmembrane domain"/>
    <property type="match status" value="1"/>
</dbReference>
<gene>
    <name evidence="9" type="primary">secF</name>
    <name evidence="11" type="ORF">FHS79_002976</name>
</gene>
<dbReference type="RefSeq" id="WP_184201754.1">
    <property type="nucleotide sequence ID" value="NZ_BMOX01000015.1"/>
</dbReference>
<dbReference type="HAMAP" id="MF_01464_B">
    <property type="entry name" value="SecF_B"/>
    <property type="match status" value="1"/>
</dbReference>
<comment type="subcellular location">
    <subcellularLocation>
        <location evidence="1 9">Cell membrane</location>
        <topology evidence="1 9">Multi-pass membrane protein</topology>
    </subcellularLocation>
</comment>
<dbReference type="GO" id="GO:0005886">
    <property type="term" value="C:plasma membrane"/>
    <property type="evidence" value="ECO:0007669"/>
    <property type="project" value="UniProtKB-SubCell"/>
</dbReference>
<evidence type="ECO:0000256" key="9">
    <source>
        <dbReference type="HAMAP-Rule" id="MF_01464"/>
    </source>
</evidence>
<dbReference type="InterPro" id="IPR022813">
    <property type="entry name" value="SecD/SecF_arch_bac"/>
</dbReference>
<keyword evidence="12" id="KW-1185">Reference proteome</keyword>
<evidence type="ECO:0000256" key="6">
    <source>
        <dbReference type="ARBA" id="ARBA00022989"/>
    </source>
</evidence>
<reference evidence="11 12" key="1">
    <citation type="submission" date="2020-08" db="EMBL/GenBank/DDBJ databases">
        <title>Genomic Encyclopedia of Type Strains, Phase IV (KMG-IV): sequencing the most valuable type-strain genomes for metagenomic binning, comparative biology and taxonomic classification.</title>
        <authorList>
            <person name="Goeker M."/>
        </authorList>
    </citation>
    <scope>NUCLEOTIDE SEQUENCE [LARGE SCALE GENOMIC DNA]</scope>
    <source>
        <strain evidence="11 12">DSM 102189</strain>
    </source>
</reference>
<dbReference type="InterPro" id="IPR022646">
    <property type="entry name" value="SecD/SecF_CS"/>
</dbReference>
<protein>
    <recommendedName>
        <fullName evidence="9">Protein-export membrane protein SecF</fullName>
    </recommendedName>
</protein>
<keyword evidence="8 9" id="KW-0472">Membrane</keyword>
<comment type="caution">
    <text evidence="11">The sequence shown here is derived from an EMBL/GenBank/DDBJ whole genome shotgun (WGS) entry which is preliminary data.</text>
</comment>
<feature type="transmembrane region" description="Helical" evidence="9">
    <location>
        <begin position="166"/>
        <end position="189"/>
    </location>
</feature>
<keyword evidence="4 9" id="KW-0812">Transmembrane</keyword>
<dbReference type="PANTHER" id="PTHR30081">
    <property type="entry name" value="PROTEIN-EXPORT MEMBRANE PROTEIN SEC"/>
    <property type="match status" value="1"/>
</dbReference>
<keyword evidence="3 9" id="KW-1003">Cell membrane</keyword>
<feature type="transmembrane region" description="Helical" evidence="9">
    <location>
        <begin position="245"/>
        <end position="267"/>
    </location>
</feature>
<dbReference type="EMBL" id="JACIIV010000024">
    <property type="protein sequence ID" value="MBB6228785.1"/>
    <property type="molecule type" value="Genomic_DNA"/>
</dbReference>
<evidence type="ECO:0000256" key="8">
    <source>
        <dbReference type="ARBA" id="ARBA00023136"/>
    </source>
</evidence>
<evidence type="ECO:0000256" key="7">
    <source>
        <dbReference type="ARBA" id="ARBA00023010"/>
    </source>
</evidence>
<evidence type="ECO:0000256" key="4">
    <source>
        <dbReference type="ARBA" id="ARBA00022692"/>
    </source>
</evidence>
<dbReference type="GO" id="GO:0065002">
    <property type="term" value="P:intracellular protein transmembrane transport"/>
    <property type="evidence" value="ECO:0007669"/>
    <property type="project" value="UniProtKB-UniRule"/>
</dbReference>
<evidence type="ECO:0000313" key="11">
    <source>
        <dbReference type="EMBL" id="MBB6228785.1"/>
    </source>
</evidence>
<feature type="transmembrane region" description="Helical" evidence="9">
    <location>
        <begin position="21"/>
        <end position="42"/>
    </location>
</feature>
<keyword evidence="5 9" id="KW-0653">Protein transport</keyword>
<dbReference type="InterPro" id="IPR055344">
    <property type="entry name" value="SecD_SecF_C_bact"/>
</dbReference>
<feature type="domain" description="Protein export membrane protein SecD/SecF C-terminal" evidence="10">
    <location>
        <begin position="112"/>
        <end position="296"/>
    </location>
</feature>
<comment type="similarity">
    <text evidence="9">Belongs to the SecD/SecF family. SecF subfamily.</text>
</comment>
<dbReference type="InterPro" id="IPR048634">
    <property type="entry name" value="SecD_SecF_C"/>
</dbReference>
<evidence type="ECO:0000256" key="5">
    <source>
        <dbReference type="ARBA" id="ARBA00022927"/>
    </source>
</evidence>
<evidence type="ECO:0000259" key="10">
    <source>
        <dbReference type="Pfam" id="PF02355"/>
    </source>
</evidence>
<dbReference type="NCBIfam" id="TIGR00966">
    <property type="entry name" value="transloc_SecF"/>
    <property type="match status" value="1"/>
</dbReference>
<name>A0A841LG57_9SPHN</name>
<dbReference type="Proteomes" id="UP000538147">
    <property type="component" value="Unassembled WGS sequence"/>
</dbReference>
<dbReference type="InterPro" id="IPR022645">
    <property type="entry name" value="SecD/SecF_bac"/>
</dbReference>
<comment type="caution">
    <text evidence="9">Lacks conserved residue(s) required for the propagation of feature annotation.</text>
</comment>
<evidence type="ECO:0000256" key="3">
    <source>
        <dbReference type="ARBA" id="ARBA00022475"/>
    </source>
</evidence>
<feature type="transmembrane region" description="Helical" evidence="9">
    <location>
        <begin position="273"/>
        <end position="297"/>
    </location>
</feature>
<dbReference type="NCBIfam" id="TIGR00916">
    <property type="entry name" value="2A0604s01"/>
    <property type="match status" value="1"/>
</dbReference>
<keyword evidence="6 9" id="KW-1133">Transmembrane helix</keyword>
<dbReference type="GO" id="GO:0006605">
    <property type="term" value="P:protein targeting"/>
    <property type="evidence" value="ECO:0007669"/>
    <property type="project" value="UniProtKB-UniRule"/>
</dbReference>
<dbReference type="GO" id="GO:0043952">
    <property type="term" value="P:protein transport by the Sec complex"/>
    <property type="evidence" value="ECO:0007669"/>
    <property type="project" value="UniProtKB-UniRule"/>
</dbReference>
<dbReference type="AlphaFoldDB" id="A0A841LG57"/>
<sequence length="324" mass="34973">MRLLKLVPDNTNIGFLRWRNVAVGISVLMIIASFALVAIRGLNFGVDFSGGLMMEVRFEQEARIEELRRTVNSAGAGSASIQTFGDANTVSIRLPLPPGDEAAVQRVVTRVQDAVRAGNPDASFRRTETVSGKVSGELVTAGALAILFAMIGISVYIWFRFEWQFGVGALFALLHDVALTLGFFAVTQYEFDLNIVAAVLTIVGYSLNDTIVVYDRVRENLRKYRKMGMAELLDLSLNETLPRTIVTSLTMIIALATLVAFGGSVLFGFSVAMLLGIGVGTYSSIFIAAPILIWLGVGPGSFLPTESGGEGRLKPKTRSERIGG</sequence>